<feature type="region of interest" description="Disordered" evidence="2">
    <location>
        <begin position="53"/>
        <end position="75"/>
    </location>
</feature>
<dbReference type="OrthoDB" id="5386330at2759"/>
<dbReference type="CDD" id="cd00067">
    <property type="entry name" value="GAL4"/>
    <property type="match status" value="1"/>
</dbReference>
<evidence type="ECO:0000256" key="1">
    <source>
        <dbReference type="ARBA" id="ARBA00023242"/>
    </source>
</evidence>
<dbReference type="InterPro" id="IPR001138">
    <property type="entry name" value="Zn2Cys6_DnaBD"/>
</dbReference>
<evidence type="ECO:0000256" key="2">
    <source>
        <dbReference type="SAM" id="MobiDB-lite"/>
    </source>
</evidence>
<dbReference type="Pfam" id="PF00172">
    <property type="entry name" value="Zn_clus"/>
    <property type="match status" value="1"/>
</dbReference>
<dbReference type="InterPro" id="IPR021858">
    <property type="entry name" value="Fun_TF"/>
</dbReference>
<evidence type="ECO:0000313" key="5">
    <source>
        <dbReference type="Proteomes" id="UP000800097"/>
    </source>
</evidence>
<protein>
    <recommendedName>
        <fullName evidence="3">Zn(2)-C6 fungal-type domain-containing protein</fullName>
    </recommendedName>
</protein>
<reference evidence="4" key="1">
    <citation type="journal article" date="2020" name="Stud. Mycol.">
        <title>101 Dothideomycetes genomes: a test case for predicting lifestyles and emergence of pathogens.</title>
        <authorList>
            <person name="Haridas S."/>
            <person name="Albert R."/>
            <person name="Binder M."/>
            <person name="Bloem J."/>
            <person name="Labutti K."/>
            <person name="Salamov A."/>
            <person name="Andreopoulos B."/>
            <person name="Baker S."/>
            <person name="Barry K."/>
            <person name="Bills G."/>
            <person name="Bluhm B."/>
            <person name="Cannon C."/>
            <person name="Castanera R."/>
            <person name="Culley D."/>
            <person name="Daum C."/>
            <person name="Ezra D."/>
            <person name="Gonzalez J."/>
            <person name="Henrissat B."/>
            <person name="Kuo A."/>
            <person name="Liang C."/>
            <person name="Lipzen A."/>
            <person name="Lutzoni F."/>
            <person name="Magnuson J."/>
            <person name="Mondo S."/>
            <person name="Nolan M."/>
            <person name="Ohm R."/>
            <person name="Pangilinan J."/>
            <person name="Park H.-J."/>
            <person name="Ramirez L."/>
            <person name="Alfaro M."/>
            <person name="Sun H."/>
            <person name="Tritt A."/>
            <person name="Yoshinaga Y."/>
            <person name="Zwiers L.-H."/>
            <person name="Turgeon B."/>
            <person name="Goodwin S."/>
            <person name="Spatafora J."/>
            <person name="Crous P."/>
            <person name="Grigoriev I."/>
        </authorList>
    </citation>
    <scope>NUCLEOTIDE SEQUENCE</scope>
    <source>
        <strain evidence="4">CBS 379.55</strain>
    </source>
</reference>
<name>A0A6A6JQC1_WESOR</name>
<dbReference type="PROSITE" id="PS00463">
    <property type="entry name" value="ZN2_CY6_FUNGAL_1"/>
    <property type="match status" value="1"/>
</dbReference>
<dbReference type="GO" id="GO:0008270">
    <property type="term" value="F:zinc ion binding"/>
    <property type="evidence" value="ECO:0007669"/>
    <property type="project" value="InterPro"/>
</dbReference>
<keyword evidence="5" id="KW-1185">Reference proteome</keyword>
<dbReference type="Gene3D" id="4.10.240.10">
    <property type="entry name" value="Zn(2)-C6 fungal-type DNA-binding domain"/>
    <property type="match status" value="1"/>
</dbReference>
<organism evidence="4 5">
    <name type="scientific">Westerdykella ornata</name>
    <dbReference type="NCBI Taxonomy" id="318751"/>
    <lineage>
        <taxon>Eukaryota</taxon>
        <taxon>Fungi</taxon>
        <taxon>Dikarya</taxon>
        <taxon>Ascomycota</taxon>
        <taxon>Pezizomycotina</taxon>
        <taxon>Dothideomycetes</taxon>
        <taxon>Pleosporomycetidae</taxon>
        <taxon>Pleosporales</taxon>
        <taxon>Sporormiaceae</taxon>
        <taxon>Westerdykella</taxon>
    </lineage>
</organism>
<evidence type="ECO:0000259" key="3">
    <source>
        <dbReference type="PROSITE" id="PS50048"/>
    </source>
</evidence>
<dbReference type="InterPro" id="IPR036864">
    <property type="entry name" value="Zn2-C6_fun-type_DNA-bd_sf"/>
</dbReference>
<dbReference type="Proteomes" id="UP000800097">
    <property type="component" value="Unassembled WGS sequence"/>
</dbReference>
<evidence type="ECO:0000313" key="4">
    <source>
        <dbReference type="EMBL" id="KAF2278444.1"/>
    </source>
</evidence>
<sequence>MTLKRKPHRKSRTGCSECKRRRIKCDEEKPRCTYCVRHGSPCVYPGTSPSATIGPTPNLSAPGHPSPLSQTSHAESHTEASEITPCFAHCARSPIPSGASFELKDLALLHHWTLVTSRSILNTPQLDHFWQTVLPEIAFQHSYVMHSLLSIAALHVTYLCPSNRREHLCDAAHHHSKALAGFREAINFIDPQNGDALFASATLIFFYAFLTFGKLYDGYGDDTSTKAHTSRILGAEWIPLVRGIELILHPVYEHVRAGPLRSLLGLGNWYELDPDAQPGPGDEDLLRLREIWNSDENAKVYDETLTLLRRTSVWMMQFQNMQGNQASERGYHRDWSGPFIWLFLVPDKYFVLQQQRQPSALILFAYFGALLQRLNGYWWMEGCGKSIVGVVDECLGPYWSSWLDWPKQVVGLG</sequence>
<dbReference type="AlphaFoldDB" id="A0A6A6JQC1"/>
<dbReference type="PROSITE" id="PS50048">
    <property type="entry name" value="ZN2_CY6_FUNGAL_2"/>
    <property type="match status" value="1"/>
</dbReference>
<dbReference type="GeneID" id="54551166"/>
<keyword evidence="1" id="KW-0539">Nucleus</keyword>
<dbReference type="SMART" id="SM00066">
    <property type="entry name" value="GAL4"/>
    <property type="match status" value="1"/>
</dbReference>
<feature type="domain" description="Zn(2)-C6 fungal-type" evidence="3">
    <location>
        <begin position="14"/>
        <end position="44"/>
    </location>
</feature>
<gene>
    <name evidence="4" type="ORF">EI97DRAFT_431663</name>
</gene>
<proteinExistence type="predicted"/>
<dbReference type="RefSeq" id="XP_033655983.1">
    <property type="nucleotide sequence ID" value="XM_033797991.1"/>
</dbReference>
<dbReference type="GO" id="GO:0001228">
    <property type="term" value="F:DNA-binding transcription activator activity, RNA polymerase II-specific"/>
    <property type="evidence" value="ECO:0007669"/>
    <property type="project" value="TreeGrafter"/>
</dbReference>
<dbReference type="InterPro" id="IPR053157">
    <property type="entry name" value="Sterol_Uptake_Regulator"/>
</dbReference>
<dbReference type="Pfam" id="PF11951">
    <property type="entry name" value="Fungal_trans_2"/>
    <property type="match status" value="1"/>
</dbReference>
<dbReference type="SUPFAM" id="SSF57701">
    <property type="entry name" value="Zn2/Cys6 DNA-binding domain"/>
    <property type="match status" value="1"/>
</dbReference>
<dbReference type="PRINTS" id="PR00755">
    <property type="entry name" value="AFLATOXINBRP"/>
</dbReference>
<accession>A0A6A6JQC1</accession>
<dbReference type="PANTHER" id="PTHR47784:SF5">
    <property type="entry name" value="STEROL UPTAKE CONTROL PROTEIN 2"/>
    <property type="match status" value="1"/>
</dbReference>
<dbReference type="PANTHER" id="PTHR47784">
    <property type="entry name" value="STEROL UPTAKE CONTROL PROTEIN 2"/>
    <property type="match status" value="1"/>
</dbReference>
<dbReference type="EMBL" id="ML986488">
    <property type="protein sequence ID" value="KAF2278444.1"/>
    <property type="molecule type" value="Genomic_DNA"/>
</dbReference>